<evidence type="ECO:0000256" key="1">
    <source>
        <dbReference type="SAM" id="SignalP"/>
    </source>
</evidence>
<gene>
    <name evidence="2" type="ORF">QBC35DRAFT_458356</name>
</gene>
<protein>
    <submittedName>
        <fullName evidence="2">Uncharacterized protein</fullName>
    </submittedName>
</protein>
<proteinExistence type="predicted"/>
<evidence type="ECO:0000313" key="3">
    <source>
        <dbReference type="Proteomes" id="UP001302126"/>
    </source>
</evidence>
<feature type="chain" id="PRO_5042927033" evidence="1">
    <location>
        <begin position="18"/>
        <end position="186"/>
    </location>
</feature>
<sequence>MKFQALFLAALVSTGLAAPTPETAPKFAPVYTLRLSSRTATLDGKYLSTSNSTLGIFSKPSSSVKFYAVKNPQTGLSELHTYPRSASDNTLALVGTNGLLDLSSLPNPAQVTVPKGTVVDWQSFHLSEADEEAGALGYAAGKEGSWVAFPATSGKGEWTVKWKEGSAITIQNYIPVKVVYELVTSF</sequence>
<keyword evidence="3" id="KW-1185">Reference proteome</keyword>
<keyword evidence="1" id="KW-0732">Signal</keyword>
<accession>A0AAN7APW7</accession>
<evidence type="ECO:0000313" key="2">
    <source>
        <dbReference type="EMBL" id="KAK4193300.1"/>
    </source>
</evidence>
<comment type="caution">
    <text evidence="2">The sequence shown here is derived from an EMBL/GenBank/DDBJ whole genome shotgun (WGS) entry which is preliminary data.</text>
</comment>
<dbReference type="AlphaFoldDB" id="A0AAN7APW7"/>
<reference evidence="2" key="2">
    <citation type="submission" date="2023-05" db="EMBL/GenBank/DDBJ databases">
        <authorList>
            <consortium name="Lawrence Berkeley National Laboratory"/>
            <person name="Steindorff A."/>
            <person name="Hensen N."/>
            <person name="Bonometti L."/>
            <person name="Westerberg I."/>
            <person name="Brannstrom I.O."/>
            <person name="Guillou S."/>
            <person name="Cros-Aarteil S."/>
            <person name="Calhoun S."/>
            <person name="Haridas S."/>
            <person name="Kuo A."/>
            <person name="Mondo S."/>
            <person name="Pangilinan J."/>
            <person name="Riley R."/>
            <person name="Labutti K."/>
            <person name="Andreopoulos B."/>
            <person name="Lipzen A."/>
            <person name="Chen C."/>
            <person name="Yanf M."/>
            <person name="Daum C."/>
            <person name="Ng V."/>
            <person name="Clum A."/>
            <person name="Ohm R."/>
            <person name="Martin F."/>
            <person name="Silar P."/>
            <person name="Natvig D."/>
            <person name="Lalanne C."/>
            <person name="Gautier V."/>
            <person name="Ament-Velasquez S.L."/>
            <person name="Kruys A."/>
            <person name="Hutchinson M.I."/>
            <person name="Powell A.J."/>
            <person name="Barry K."/>
            <person name="Miller A.N."/>
            <person name="Grigoriev I.V."/>
            <person name="Debuchy R."/>
            <person name="Gladieux P."/>
            <person name="Thoren M.H."/>
            <person name="Johannesson H."/>
        </authorList>
    </citation>
    <scope>NUCLEOTIDE SEQUENCE</scope>
    <source>
        <strain evidence="2">PSN309</strain>
    </source>
</reference>
<feature type="signal peptide" evidence="1">
    <location>
        <begin position="1"/>
        <end position="17"/>
    </location>
</feature>
<dbReference type="Proteomes" id="UP001302126">
    <property type="component" value="Unassembled WGS sequence"/>
</dbReference>
<reference evidence="2" key="1">
    <citation type="journal article" date="2023" name="Mol. Phylogenet. Evol.">
        <title>Genome-scale phylogeny and comparative genomics of the fungal order Sordariales.</title>
        <authorList>
            <person name="Hensen N."/>
            <person name="Bonometti L."/>
            <person name="Westerberg I."/>
            <person name="Brannstrom I.O."/>
            <person name="Guillou S."/>
            <person name="Cros-Aarteil S."/>
            <person name="Calhoun S."/>
            <person name="Haridas S."/>
            <person name="Kuo A."/>
            <person name="Mondo S."/>
            <person name="Pangilinan J."/>
            <person name="Riley R."/>
            <person name="LaButti K."/>
            <person name="Andreopoulos B."/>
            <person name="Lipzen A."/>
            <person name="Chen C."/>
            <person name="Yan M."/>
            <person name="Daum C."/>
            <person name="Ng V."/>
            <person name="Clum A."/>
            <person name="Steindorff A."/>
            <person name="Ohm R.A."/>
            <person name="Martin F."/>
            <person name="Silar P."/>
            <person name="Natvig D.O."/>
            <person name="Lalanne C."/>
            <person name="Gautier V."/>
            <person name="Ament-Velasquez S.L."/>
            <person name="Kruys A."/>
            <person name="Hutchinson M.I."/>
            <person name="Powell A.J."/>
            <person name="Barry K."/>
            <person name="Miller A.N."/>
            <person name="Grigoriev I.V."/>
            <person name="Debuchy R."/>
            <person name="Gladieux P."/>
            <person name="Hiltunen Thoren M."/>
            <person name="Johannesson H."/>
        </authorList>
    </citation>
    <scope>NUCLEOTIDE SEQUENCE</scope>
    <source>
        <strain evidence="2">PSN309</strain>
    </source>
</reference>
<name>A0AAN7APW7_9PEZI</name>
<dbReference type="EMBL" id="MU864351">
    <property type="protein sequence ID" value="KAK4193300.1"/>
    <property type="molecule type" value="Genomic_DNA"/>
</dbReference>
<organism evidence="2 3">
    <name type="scientific">Podospora australis</name>
    <dbReference type="NCBI Taxonomy" id="1536484"/>
    <lineage>
        <taxon>Eukaryota</taxon>
        <taxon>Fungi</taxon>
        <taxon>Dikarya</taxon>
        <taxon>Ascomycota</taxon>
        <taxon>Pezizomycotina</taxon>
        <taxon>Sordariomycetes</taxon>
        <taxon>Sordariomycetidae</taxon>
        <taxon>Sordariales</taxon>
        <taxon>Podosporaceae</taxon>
        <taxon>Podospora</taxon>
    </lineage>
</organism>